<dbReference type="InterPro" id="IPR037175">
    <property type="entry name" value="KFase_sf"/>
</dbReference>
<evidence type="ECO:0000313" key="2">
    <source>
        <dbReference type="EMBL" id="GHI11709.1"/>
    </source>
</evidence>
<dbReference type="PANTHER" id="PTHR34861">
    <property type="match status" value="1"/>
</dbReference>
<organism evidence="2 3">
    <name type="scientific">Streptomyces virginiae</name>
    <name type="common">Streptomyces cinnamonensis</name>
    <dbReference type="NCBI Taxonomy" id="1961"/>
    <lineage>
        <taxon>Bacteria</taxon>
        <taxon>Bacillati</taxon>
        <taxon>Actinomycetota</taxon>
        <taxon>Actinomycetes</taxon>
        <taxon>Kitasatosporales</taxon>
        <taxon>Streptomycetaceae</taxon>
        <taxon>Streptomyces</taxon>
    </lineage>
</organism>
<feature type="region of interest" description="Disordered" evidence="1">
    <location>
        <begin position="75"/>
        <end position="97"/>
    </location>
</feature>
<name>A0ABQ3NG04_STRVG</name>
<dbReference type="EMBL" id="BNDV01000002">
    <property type="protein sequence ID" value="GHI11709.1"/>
    <property type="molecule type" value="Genomic_DNA"/>
</dbReference>
<reference evidence="3" key="1">
    <citation type="submission" date="2020-09" db="EMBL/GenBank/DDBJ databases">
        <title>Whole genome shotgun sequence of Streptomyces cinnamonensis NBRC 15873.</title>
        <authorList>
            <person name="Komaki H."/>
            <person name="Tamura T."/>
        </authorList>
    </citation>
    <scope>NUCLEOTIDE SEQUENCE [LARGE SCALE GENOMIC DNA]</scope>
    <source>
        <strain evidence="3">NBRC 15873</strain>
    </source>
</reference>
<protein>
    <submittedName>
        <fullName evidence="2">Cyclase</fullName>
    </submittedName>
</protein>
<evidence type="ECO:0000256" key="1">
    <source>
        <dbReference type="SAM" id="MobiDB-lite"/>
    </source>
</evidence>
<keyword evidence="3" id="KW-1185">Reference proteome</keyword>
<dbReference type="PANTHER" id="PTHR34861:SF10">
    <property type="entry name" value="CYCLASE"/>
    <property type="match status" value="1"/>
</dbReference>
<accession>A0ABQ3NG04</accession>
<dbReference type="SUPFAM" id="SSF102198">
    <property type="entry name" value="Putative cyclase"/>
    <property type="match status" value="1"/>
</dbReference>
<dbReference type="Proteomes" id="UP000660554">
    <property type="component" value="Unassembled WGS sequence"/>
</dbReference>
<comment type="caution">
    <text evidence="2">The sequence shown here is derived from an EMBL/GenBank/DDBJ whole genome shotgun (WGS) entry which is preliminary data.</text>
</comment>
<sequence>MTRRPQPPVARPMSESDFRTLYERLRASARADAHGGAHGGAHAGRRGALRHLTPARVAAAAAEVRLGRTVSLAAPIETRPGPDNPDPAKHRMTGPAPGEAGAEGLHFALDRFAMNVHGDADSHLDALNHVLYDGELHGGVPAVDATAAEVRSLSVDLVREGIAGRGVLLDVPRLRGVPWLEPGDHVTTEDLTAAEEAQGVRVGPGDLLLVRVGHRRRRGELGAWEAARARAGLHPEAMGFLAEREVAVLGGDGNNDTAPSAVADVAFPVHVLAVHAMGVHLMDYLQFEELAGACARAGRWSFLCVVAPLRLPGATGSPVNPIAVL</sequence>
<dbReference type="Gene3D" id="3.50.30.50">
    <property type="entry name" value="Putative cyclase"/>
    <property type="match status" value="1"/>
</dbReference>
<dbReference type="Pfam" id="PF04199">
    <property type="entry name" value="Cyclase"/>
    <property type="match status" value="1"/>
</dbReference>
<gene>
    <name evidence="2" type="ORF">Scinn_11720</name>
</gene>
<proteinExistence type="predicted"/>
<evidence type="ECO:0000313" key="3">
    <source>
        <dbReference type="Proteomes" id="UP000660554"/>
    </source>
</evidence>
<dbReference type="InterPro" id="IPR007325">
    <property type="entry name" value="KFase/CYL"/>
</dbReference>